<evidence type="ECO:0000313" key="1">
    <source>
        <dbReference type="EMBL" id="GIG31199.1"/>
    </source>
</evidence>
<dbReference type="EMBL" id="BONN01000001">
    <property type="protein sequence ID" value="GIG31199.1"/>
    <property type="molecule type" value="Genomic_DNA"/>
</dbReference>
<organism evidence="2 3">
    <name type="scientific">Cellulomonas oligotrophica</name>
    <dbReference type="NCBI Taxonomy" id="931536"/>
    <lineage>
        <taxon>Bacteria</taxon>
        <taxon>Bacillati</taxon>
        <taxon>Actinomycetota</taxon>
        <taxon>Actinomycetes</taxon>
        <taxon>Micrococcales</taxon>
        <taxon>Cellulomonadaceae</taxon>
        <taxon>Cellulomonas</taxon>
    </lineage>
</organism>
<dbReference type="Proteomes" id="UP000618382">
    <property type="component" value="Unassembled WGS sequence"/>
</dbReference>
<dbReference type="EMBL" id="JACCBK010000001">
    <property type="protein sequence ID" value="NYD85795.1"/>
    <property type="molecule type" value="Genomic_DNA"/>
</dbReference>
<evidence type="ECO:0008006" key="5">
    <source>
        <dbReference type="Google" id="ProtNLM"/>
    </source>
</evidence>
<gene>
    <name evidence="2" type="ORF">BKA21_001344</name>
    <name evidence="1" type="ORF">Col01nite_03580</name>
</gene>
<reference evidence="1 4" key="2">
    <citation type="submission" date="2021-01" db="EMBL/GenBank/DDBJ databases">
        <title>Whole genome shotgun sequence of Cellulomonas oligotrophica NBRC 109435.</title>
        <authorList>
            <person name="Komaki H."/>
            <person name="Tamura T."/>
        </authorList>
    </citation>
    <scope>NUCLEOTIDE SEQUENCE [LARGE SCALE GENOMIC DNA]</scope>
    <source>
        <strain evidence="1 4">NBRC 109435</strain>
    </source>
</reference>
<accession>A0A7Y9FEG1</accession>
<dbReference type="InterPro" id="IPR016181">
    <property type="entry name" value="Acyl_CoA_acyltransferase"/>
</dbReference>
<dbReference type="SUPFAM" id="SSF55729">
    <property type="entry name" value="Acyl-CoA N-acyltransferases (Nat)"/>
    <property type="match status" value="1"/>
</dbReference>
<comment type="caution">
    <text evidence="2">The sequence shown here is derived from an EMBL/GenBank/DDBJ whole genome shotgun (WGS) entry which is preliminary data.</text>
</comment>
<keyword evidence="4" id="KW-1185">Reference proteome</keyword>
<protein>
    <recommendedName>
        <fullName evidence="5">BioF2-like acetyltransferase domain-containing protein</fullName>
    </recommendedName>
</protein>
<evidence type="ECO:0000313" key="2">
    <source>
        <dbReference type="EMBL" id="NYD85795.1"/>
    </source>
</evidence>
<evidence type="ECO:0000313" key="4">
    <source>
        <dbReference type="Proteomes" id="UP000618382"/>
    </source>
</evidence>
<proteinExistence type="predicted"/>
<evidence type="ECO:0000313" key="3">
    <source>
        <dbReference type="Proteomes" id="UP000577956"/>
    </source>
</evidence>
<name>A0A7Y9FEG1_9CELL</name>
<reference evidence="2 3" key="1">
    <citation type="submission" date="2020-07" db="EMBL/GenBank/DDBJ databases">
        <title>Sequencing the genomes of 1000 actinobacteria strains.</title>
        <authorList>
            <person name="Klenk H.-P."/>
        </authorList>
    </citation>
    <scope>NUCLEOTIDE SEQUENCE [LARGE SCALE GENOMIC DNA]</scope>
    <source>
        <strain evidence="2 3">DSM 24482</strain>
    </source>
</reference>
<sequence>MTGTARVRTATSEDVAVQGWAQDVAAAPDTWPFLSGAWLRGTTAALSGTAAPLHGVATRARGEEAWLPAYLFKEPPAVDWDPRTYLGWERPDGMQVCCGVETACGVSDEVAAWGVEAFFPAVVVGSPLGYRSEAAYNFWSPGLLGRLTDQVLDAAREQGARAVVAPWVPDRRGNEEILDAFRGAGGSVGYWGLDDHLELDADSYADHVARQPRKRRQRMTADQTALARAGLQVRRVEGAGLEPYVDRIAELVCLNREKNGAGEEPHHISTVMREVLAAGAEPWGYLGLLDGQVVAACVAIPRGRRLFVKWAGFDYEALGTRSGLYFSFCFDMPLRDAYGAGMRWMELGSGAHEAKALRGCASREVTTALWLADEALRPRAAALLADFGERRRAAFDDPAPSASAPVLLPLAAGTTAPTDSCCGGS</sequence>
<dbReference type="RefSeq" id="WP_140457543.1">
    <property type="nucleotide sequence ID" value="NZ_BAABFI010000002.1"/>
</dbReference>
<dbReference type="Proteomes" id="UP000577956">
    <property type="component" value="Unassembled WGS sequence"/>
</dbReference>
<dbReference type="AlphaFoldDB" id="A0A7Y9FEG1"/>